<evidence type="ECO:0000313" key="1">
    <source>
        <dbReference type="EMBL" id="RMP12408.1"/>
    </source>
</evidence>
<accession>A0A0P9PS47</accession>
<dbReference type="Proteomes" id="UP000267908">
    <property type="component" value="Unassembled WGS sequence"/>
</dbReference>
<reference evidence="1 2" key="1">
    <citation type="submission" date="2018-08" db="EMBL/GenBank/DDBJ databases">
        <title>Recombination of ecologically and evolutionarily significant loci maintains genetic cohesion in the Pseudomonas syringae species complex.</title>
        <authorList>
            <person name="Dillon M."/>
            <person name="Thakur S."/>
            <person name="Almeida R.N.D."/>
            <person name="Weir B.S."/>
            <person name="Guttman D.S."/>
        </authorList>
    </citation>
    <scope>NUCLEOTIDE SEQUENCE [LARGE SCALE GENOMIC DNA]</scope>
    <source>
        <strain evidence="1 2">ICMP 4330</strain>
    </source>
</reference>
<gene>
    <name evidence="1" type="ORF">ALQ28_102533</name>
</gene>
<dbReference type="AlphaFoldDB" id="A0A0P9PS47"/>
<dbReference type="InterPro" id="IPR054257">
    <property type="entry name" value="DUF6988"/>
</dbReference>
<proteinExistence type="predicted"/>
<comment type="caution">
    <text evidence="1">The sequence shown here is derived from an EMBL/GenBank/DDBJ whole genome shotgun (WGS) entry which is preliminary data.</text>
</comment>
<dbReference type="EMBL" id="RBQG01000180">
    <property type="protein sequence ID" value="RMP12408.1"/>
    <property type="molecule type" value="Genomic_DNA"/>
</dbReference>
<name>A0A0P9PS47_9PSED</name>
<dbReference type="Pfam" id="PF22491">
    <property type="entry name" value="DUF6988"/>
    <property type="match status" value="1"/>
</dbReference>
<sequence length="210" mass="23178">MKMDSFLERSDELHIEILALLEGAVAFPGMRHEVALVACSMALEHALSLRILVRTQCFTSALSMMRLQYEALARGVWLLYAATDLQVQTLASPLTVGAETAARKMPMFSTMLEQVIEKAPAQASTMLLNFKEVNWHAMNSFVHSGIHPLRRHAEGYAAGLIESAVRSCNGLSLMVFQLGVVLTGDPRYKGVVRAIQEKYHQILPGLVSPL</sequence>
<organism evidence="1 2">
    <name type="scientific">Pseudomonas syringae pv. delphinii</name>
    <dbReference type="NCBI Taxonomy" id="192088"/>
    <lineage>
        <taxon>Bacteria</taxon>
        <taxon>Pseudomonadati</taxon>
        <taxon>Pseudomonadota</taxon>
        <taxon>Gammaproteobacteria</taxon>
        <taxon>Pseudomonadales</taxon>
        <taxon>Pseudomonadaceae</taxon>
        <taxon>Pseudomonas</taxon>
    </lineage>
</organism>
<evidence type="ECO:0000313" key="2">
    <source>
        <dbReference type="Proteomes" id="UP000267908"/>
    </source>
</evidence>
<protein>
    <submittedName>
        <fullName evidence="1">Uncharacterized protein</fullName>
    </submittedName>
</protein>